<dbReference type="GeneID" id="61768851"/>
<dbReference type="InterPro" id="IPR015269">
    <property type="entry name" value="UPF0029_Impact_C"/>
</dbReference>
<dbReference type="InterPro" id="IPR001498">
    <property type="entry name" value="Impact_N"/>
</dbReference>
<evidence type="ECO:0000313" key="4">
    <source>
        <dbReference type="EMBL" id="QEK63839.1"/>
    </source>
</evidence>
<dbReference type="RefSeq" id="WP_144666227.1">
    <property type="nucleotide sequence ID" value="NZ_CP043404.1"/>
</dbReference>
<dbReference type="InterPro" id="IPR015796">
    <property type="entry name" value="Impact_YigZ-like"/>
</dbReference>
<dbReference type="Gene3D" id="3.30.70.240">
    <property type="match status" value="1"/>
</dbReference>
<dbReference type="Proteomes" id="UP000325032">
    <property type="component" value="Chromosome"/>
</dbReference>
<dbReference type="Gene3D" id="3.30.230.30">
    <property type="entry name" value="Impact, N-terminal domain"/>
    <property type="match status" value="1"/>
</dbReference>
<accession>A0A5C0WGK9</accession>
<dbReference type="InterPro" id="IPR023582">
    <property type="entry name" value="Impact"/>
</dbReference>
<sequence length="222" mass="25364">MLNRYLTVKSRGEHEIVIEKSRFICHIQRAVSEEEAQAFIQSIKKQHWNATHNCSAYLIGEHDLIQKANDDGEPSGTAGVPMLEVLKKRKLKDTVVVVTRYFGGIKLGAGGLIRAYGKSVSEAINHVGMVERCLMRTMHTTIDYTWLGKVENELRASSFQLKDIHYAEDVIFEAYVEETQTEQFIEWMTELTNGKSVTKEGELTYLEKDVGPIKETDEWHNE</sequence>
<dbReference type="SUPFAM" id="SSF54211">
    <property type="entry name" value="Ribosomal protein S5 domain 2-like"/>
    <property type="match status" value="1"/>
</dbReference>
<name>A0A5C0WGK9_BACIA</name>
<dbReference type="InterPro" id="IPR036956">
    <property type="entry name" value="Impact_N_sf"/>
</dbReference>
<reference evidence="4 5" key="1">
    <citation type="journal article" date="2018" name="Plant Biotechnol. Rep.">
        <title>Diversity and antifungal activity of endophytic bacteria associated with Panax ginseng seedlings.</title>
        <authorList>
            <person name="Park J.M."/>
            <person name="Hong C.E."/>
            <person name="Jo S.H."/>
        </authorList>
    </citation>
    <scope>NUCLEOTIDE SEQUENCE [LARGE SCALE GENOMIC DNA]</scope>
    <source>
        <strain evidence="4 5">PgKB20</strain>
    </source>
</reference>
<dbReference type="PROSITE" id="PS00910">
    <property type="entry name" value="UPF0029"/>
    <property type="match status" value="1"/>
</dbReference>
<evidence type="ECO:0000256" key="1">
    <source>
        <dbReference type="ARBA" id="ARBA00007665"/>
    </source>
</evidence>
<dbReference type="GO" id="GO:0006446">
    <property type="term" value="P:regulation of translational initiation"/>
    <property type="evidence" value="ECO:0007669"/>
    <property type="project" value="TreeGrafter"/>
</dbReference>
<dbReference type="GO" id="GO:0005737">
    <property type="term" value="C:cytoplasm"/>
    <property type="evidence" value="ECO:0007669"/>
    <property type="project" value="TreeGrafter"/>
</dbReference>
<organism evidence="4 5">
    <name type="scientific">Bacillus safensis</name>
    <dbReference type="NCBI Taxonomy" id="561879"/>
    <lineage>
        <taxon>Bacteria</taxon>
        <taxon>Bacillati</taxon>
        <taxon>Bacillota</taxon>
        <taxon>Bacilli</taxon>
        <taxon>Bacillales</taxon>
        <taxon>Bacillaceae</taxon>
        <taxon>Bacillus</taxon>
    </lineage>
</organism>
<dbReference type="InterPro" id="IPR020569">
    <property type="entry name" value="UPF0029_Impact_CS"/>
</dbReference>
<dbReference type="EMBL" id="CP043404">
    <property type="protein sequence ID" value="QEK63839.1"/>
    <property type="molecule type" value="Genomic_DNA"/>
</dbReference>
<evidence type="ECO:0000259" key="2">
    <source>
        <dbReference type="Pfam" id="PF01205"/>
    </source>
</evidence>
<dbReference type="NCBIfam" id="TIGR00257">
    <property type="entry name" value="IMPACT_YIGZ"/>
    <property type="match status" value="1"/>
</dbReference>
<dbReference type="Pfam" id="PF01205">
    <property type="entry name" value="Impact_N"/>
    <property type="match status" value="1"/>
</dbReference>
<dbReference type="Pfam" id="PF09186">
    <property type="entry name" value="DUF1949"/>
    <property type="match status" value="1"/>
</dbReference>
<feature type="domain" description="UPF0029" evidence="3">
    <location>
        <begin position="141"/>
        <end position="195"/>
    </location>
</feature>
<dbReference type="InterPro" id="IPR020568">
    <property type="entry name" value="Ribosomal_Su5_D2-typ_SF"/>
</dbReference>
<protein>
    <submittedName>
        <fullName evidence="4">IMPACT family member YigZ</fullName>
    </submittedName>
</protein>
<dbReference type="PANTHER" id="PTHR16301:SF20">
    <property type="entry name" value="IMPACT FAMILY MEMBER YIGZ"/>
    <property type="match status" value="1"/>
</dbReference>
<evidence type="ECO:0000259" key="3">
    <source>
        <dbReference type="Pfam" id="PF09186"/>
    </source>
</evidence>
<dbReference type="InterPro" id="IPR035647">
    <property type="entry name" value="EFG_III/V"/>
</dbReference>
<dbReference type="AlphaFoldDB" id="A0A5C0WGK9"/>
<evidence type="ECO:0000313" key="5">
    <source>
        <dbReference type="Proteomes" id="UP000325032"/>
    </source>
</evidence>
<keyword evidence="5" id="KW-1185">Reference proteome</keyword>
<dbReference type="PANTHER" id="PTHR16301">
    <property type="entry name" value="IMPACT-RELATED"/>
    <property type="match status" value="1"/>
</dbReference>
<gene>
    <name evidence="4" type="primary">yigZ</name>
    <name evidence="4" type="ORF">FX981_02080</name>
</gene>
<feature type="domain" description="Impact N-terminal" evidence="2">
    <location>
        <begin position="20"/>
        <end position="124"/>
    </location>
</feature>
<proteinExistence type="inferred from homology"/>
<comment type="similarity">
    <text evidence="1">Belongs to the IMPACT family.</text>
</comment>
<dbReference type="SUPFAM" id="SSF54980">
    <property type="entry name" value="EF-G C-terminal domain-like"/>
    <property type="match status" value="1"/>
</dbReference>